<accession>A0A1E5L3I0</accession>
<dbReference type="EMBL" id="MJAT01000038">
    <property type="protein sequence ID" value="OEH84489.1"/>
    <property type="molecule type" value="Genomic_DNA"/>
</dbReference>
<proteinExistence type="predicted"/>
<dbReference type="Proteomes" id="UP000095255">
    <property type="component" value="Unassembled WGS sequence"/>
</dbReference>
<comment type="caution">
    <text evidence="1">The sequence shown here is derived from an EMBL/GenBank/DDBJ whole genome shotgun (WGS) entry which is preliminary data.</text>
</comment>
<gene>
    <name evidence="1" type="ORF">BHU72_09795</name>
</gene>
<sequence>MVTSQFTNWQTDKTLLRIITVEKGKGHQTHVGNIIFYDESSQSILFYDLDQKKNYNLSMSEIEDIHPFQKPAKKEEKPSVRLQVKYDPKEKAINIIKELSMEELQALLPLLQLIAKRT</sequence>
<keyword evidence="2" id="KW-1185">Reference proteome</keyword>
<organism evidence="1 2">
    <name type="scientific">Desulfuribacillus stibiiarsenatis</name>
    <dbReference type="NCBI Taxonomy" id="1390249"/>
    <lineage>
        <taxon>Bacteria</taxon>
        <taxon>Bacillati</taxon>
        <taxon>Bacillota</taxon>
        <taxon>Desulfuribacillia</taxon>
        <taxon>Desulfuribacillales</taxon>
        <taxon>Desulfuribacillaceae</taxon>
        <taxon>Desulfuribacillus</taxon>
    </lineage>
</organism>
<protein>
    <submittedName>
        <fullName evidence="1">Uncharacterized protein</fullName>
    </submittedName>
</protein>
<evidence type="ECO:0000313" key="2">
    <source>
        <dbReference type="Proteomes" id="UP000095255"/>
    </source>
</evidence>
<dbReference type="RefSeq" id="WP_069703202.1">
    <property type="nucleotide sequence ID" value="NZ_MJAT01000038.1"/>
</dbReference>
<dbReference type="AlphaFoldDB" id="A0A1E5L3I0"/>
<dbReference type="STRING" id="1390249.BHU72_09795"/>
<name>A0A1E5L3I0_9FIRM</name>
<reference evidence="1 2" key="1">
    <citation type="submission" date="2016-09" db="EMBL/GenBank/DDBJ databases">
        <title>Desulfuribacillus arsenicus sp. nov., an obligately anaerobic, dissimilatory arsenic- and antimonate-reducing bacterium isolated from anoxic sediments.</title>
        <authorList>
            <person name="Abin C.A."/>
            <person name="Hollibaugh J.T."/>
        </authorList>
    </citation>
    <scope>NUCLEOTIDE SEQUENCE [LARGE SCALE GENOMIC DNA]</scope>
    <source>
        <strain evidence="1 2">MLFW-2</strain>
    </source>
</reference>
<evidence type="ECO:0000313" key="1">
    <source>
        <dbReference type="EMBL" id="OEH84489.1"/>
    </source>
</evidence>